<dbReference type="EMBL" id="NQMQ01000024">
    <property type="protein sequence ID" value="PAJ68591.1"/>
    <property type="molecule type" value="Genomic_DNA"/>
</dbReference>
<dbReference type="GO" id="GO:0004252">
    <property type="term" value="F:serine-type endopeptidase activity"/>
    <property type="evidence" value="ECO:0007669"/>
    <property type="project" value="InterPro"/>
</dbReference>
<dbReference type="SUPFAM" id="SSF54211">
    <property type="entry name" value="Ribosomal protein S5 domain 2-like"/>
    <property type="match status" value="1"/>
</dbReference>
<name>A0A269PAT9_9CORY</name>
<dbReference type="GO" id="GO:0004176">
    <property type="term" value="F:ATP-dependent peptidase activity"/>
    <property type="evidence" value="ECO:0007669"/>
    <property type="project" value="InterPro"/>
</dbReference>
<dbReference type="InterPro" id="IPR036034">
    <property type="entry name" value="PDZ_sf"/>
</dbReference>
<keyword evidence="6" id="KW-1185">Reference proteome</keyword>
<gene>
    <name evidence="3" type="ORF">CIG21_10465</name>
    <name evidence="4" type="ORF">CKJ81_10815</name>
</gene>
<comment type="caution">
    <text evidence="3">The sequence shown here is derived from an EMBL/GenBank/DDBJ whole genome shotgun (WGS) entry which is preliminary data.</text>
</comment>
<accession>A0A269PAT9</accession>
<dbReference type="InterPro" id="IPR001478">
    <property type="entry name" value="PDZ"/>
</dbReference>
<dbReference type="Pfam" id="PF05362">
    <property type="entry name" value="Lon_C"/>
    <property type="match status" value="1"/>
</dbReference>
<reference evidence="4 6" key="1">
    <citation type="submission" date="2017-08" db="EMBL/GenBank/DDBJ databases">
        <title>Whole genome sequences of 6 clinical strains closest to Corynebacterium imitans.</title>
        <authorList>
            <person name="Bernier A.-M."/>
            <person name="Burdz T."/>
            <person name="Bernard K."/>
        </authorList>
    </citation>
    <scope>NUCLEOTIDE SEQUENCE [LARGE SCALE GENOMIC DNA]</scope>
    <source>
        <strain evidence="4 6">NML93-0607</strain>
    </source>
</reference>
<dbReference type="Proteomes" id="UP000215771">
    <property type="component" value="Unassembled WGS sequence"/>
</dbReference>
<evidence type="ECO:0000313" key="6">
    <source>
        <dbReference type="Proteomes" id="UP000218281"/>
    </source>
</evidence>
<dbReference type="Gene3D" id="2.30.42.10">
    <property type="match status" value="1"/>
</dbReference>
<dbReference type="SUPFAM" id="SSF50156">
    <property type="entry name" value="PDZ domain-like"/>
    <property type="match status" value="1"/>
</dbReference>
<organism evidence="3 5">
    <name type="scientific">Corynebacterium hadale</name>
    <dbReference type="NCBI Taxonomy" id="2026255"/>
    <lineage>
        <taxon>Bacteria</taxon>
        <taxon>Bacillati</taxon>
        <taxon>Actinomycetota</taxon>
        <taxon>Actinomycetes</taxon>
        <taxon>Mycobacteriales</taxon>
        <taxon>Corynebacteriaceae</taxon>
        <taxon>Corynebacterium</taxon>
    </lineage>
</organism>
<evidence type="ECO:0000313" key="3">
    <source>
        <dbReference type="EMBL" id="PAJ68591.1"/>
    </source>
</evidence>
<evidence type="ECO:0000313" key="5">
    <source>
        <dbReference type="Proteomes" id="UP000215771"/>
    </source>
</evidence>
<dbReference type="InterPro" id="IPR014721">
    <property type="entry name" value="Ribsml_uS5_D2-typ_fold_subgr"/>
</dbReference>
<proteinExistence type="predicted"/>
<dbReference type="SMART" id="SM00228">
    <property type="entry name" value="PDZ"/>
    <property type="match status" value="1"/>
</dbReference>
<dbReference type="Proteomes" id="UP000218281">
    <property type="component" value="Unassembled WGS sequence"/>
</dbReference>
<feature type="region of interest" description="Disordered" evidence="1">
    <location>
        <begin position="1"/>
        <end position="23"/>
    </location>
</feature>
<dbReference type="Gene3D" id="3.30.230.10">
    <property type="match status" value="1"/>
</dbReference>
<evidence type="ECO:0000313" key="4">
    <source>
        <dbReference type="EMBL" id="PAT05134.1"/>
    </source>
</evidence>
<protein>
    <submittedName>
        <fullName evidence="3">PDZ domain-containing protein</fullName>
    </submittedName>
</protein>
<reference evidence="3 5" key="2">
    <citation type="submission" date="2017-08" db="EMBL/GenBank/DDBJ databases">
        <authorList>
            <person name="de Groot N.N."/>
        </authorList>
    </citation>
    <scope>NUCLEOTIDE SEQUENCE [LARGE SCALE GENOMIC DNA]</scope>
    <source>
        <strain evidence="3 5">NBT06-6</strain>
    </source>
</reference>
<evidence type="ECO:0000259" key="2">
    <source>
        <dbReference type="SMART" id="SM00228"/>
    </source>
</evidence>
<dbReference type="Pfam" id="PF13180">
    <property type="entry name" value="PDZ_2"/>
    <property type="match status" value="1"/>
</dbReference>
<dbReference type="GO" id="GO:0006508">
    <property type="term" value="P:proteolysis"/>
    <property type="evidence" value="ECO:0007669"/>
    <property type="project" value="InterPro"/>
</dbReference>
<dbReference type="AlphaFoldDB" id="A0A269PAT9"/>
<feature type="domain" description="PDZ" evidence="2">
    <location>
        <begin position="149"/>
        <end position="224"/>
    </location>
</feature>
<sequence length="374" mass="39463">MRCVEEQEVGAQPQPDASEQETKLSRRWSTVVWGAIPVAALAVMMSINHVPGTNISLAVPYAAEGPGPMFNTLGEVEGEPVIDIEGTETDPVSGNLNMTTVSVRTNMSLAQAVGRWIGTDDTIVPVEQIIPPDVDEEQMRQYNQAEFAASEGNATVAAMRYLGKPTRVLIHDLVDDSPASGVLEPEDVITHIDGAPVTEPSEVQEKVHAHSPGDEITMSIERDRAPMDVRVRLGESPEDKGTPMVGVLMTSEPGGDVTVNYNLNDVGGPSAGMIFSLAVIDKLSPGELNHGKFVAGTGTIAEDGEVGPIGGIQHKLAAARDQHVELFLAPEGNCDAVRTVDPGDMTVASVGSLQDAVTAMDNFAAGEEVHGCGE</sequence>
<dbReference type="InterPro" id="IPR020568">
    <property type="entry name" value="Ribosomal_Su5_D2-typ_SF"/>
</dbReference>
<dbReference type="InterPro" id="IPR008269">
    <property type="entry name" value="Lon_proteolytic"/>
</dbReference>
<evidence type="ECO:0000256" key="1">
    <source>
        <dbReference type="SAM" id="MobiDB-lite"/>
    </source>
</evidence>
<dbReference type="EMBL" id="NSGO01000011">
    <property type="protein sequence ID" value="PAT05134.1"/>
    <property type="molecule type" value="Genomic_DNA"/>
</dbReference>